<feature type="transmembrane region" description="Helical" evidence="3">
    <location>
        <begin position="111"/>
        <end position="133"/>
    </location>
</feature>
<evidence type="ECO:0000313" key="5">
    <source>
        <dbReference type="Proteomes" id="UP000238479"/>
    </source>
</evidence>
<organism evidence="4 5">
    <name type="scientific">Rosa chinensis</name>
    <name type="common">China rose</name>
    <dbReference type="NCBI Taxonomy" id="74649"/>
    <lineage>
        <taxon>Eukaryota</taxon>
        <taxon>Viridiplantae</taxon>
        <taxon>Streptophyta</taxon>
        <taxon>Embryophyta</taxon>
        <taxon>Tracheophyta</taxon>
        <taxon>Spermatophyta</taxon>
        <taxon>Magnoliopsida</taxon>
        <taxon>eudicotyledons</taxon>
        <taxon>Gunneridae</taxon>
        <taxon>Pentapetalae</taxon>
        <taxon>rosids</taxon>
        <taxon>fabids</taxon>
        <taxon>Rosales</taxon>
        <taxon>Rosaceae</taxon>
        <taxon>Rosoideae</taxon>
        <taxon>Rosoideae incertae sedis</taxon>
        <taxon>Rosa</taxon>
    </lineage>
</organism>
<comment type="caution">
    <text evidence="4">The sequence shown here is derived from an EMBL/GenBank/DDBJ whole genome shotgun (WGS) entry which is preliminary data.</text>
</comment>
<keyword evidence="5" id="KW-1185">Reference proteome</keyword>
<dbReference type="STRING" id="74649.A0A2P6SHR1"/>
<keyword evidence="1" id="KW-0813">Transport</keyword>
<evidence type="ECO:0000313" key="4">
    <source>
        <dbReference type="EMBL" id="PRQ58219.1"/>
    </source>
</evidence>
<sequence>MIFICCHGHVEAPRCAIILKILEHGSIRGLSILSFELELVGYTIALAYCLHGGLPFSAYGELAFLLIQDRSFQTRSLRTLFIICWPYWTRCCCMQFYSIRKSGYGNPKGSNTVAFFAFFFFTALILVAIMYYYSQPVSIKRWMTALLYPSLLRKRRIRFLFFFNVEIK</sequence>
<keyword evidence="3" id="KW-0812">Transmembrane</keyword>
<protein>
    <submittedName>
        <fullName evidence="4">Putative mannose-P-dolichol utilization defect 1 protein</fullName>
    </submittedName>
</protein>
<dbReference type="PANTHER" id="PTHR12226:SF2">
    <property type="entry name" value="MANNOSE-P-DOLICHOL UTILIZATION DEFECT 1 PROTEIN"/>
    <property type="match status" value="1"/>
</dbReference>
<accession>A0A2P6SHR1</accession>
<gene>
    <name evidence="4" type="ORF">RchiOBHm_Chr1g0356881</name>
</gene>
<evidence type="ECO:0000256" key="1">
    <source>
        <dbReference type="ARBA" id="ARBA00022448"/>
    </source>
</evidence>
<evidence type="ECO:0000256" key="2">
    <source>
        <dbReference type="ARBA" id="ARBA00022737"/>
    </source>
</evidence>
<dbReference type="Gramene" id="PRQ58219">
    <property type="protein sequence ID" value="PRQ58219"/>
    <property type="gene ID" value="RchiOBHm_Chr1g0356881"/>
</dbReference>
<dbReference type="AlphaFoldDB" id="A0A2P6SHR1"/>
<name>A0A2P6SHR1_ROSCH</name>
<feature type="transmembrane region" description="Helical" evidence="3">
    <location>
        <begin position="39"/>
        <end position="67"/>
    </location>
</feature>
<evidence type="ECO:0000256" key="3">
    <source>
        <dbReference type="SAM" id="Phobius"/>
    </source>
</evidence>
<dbReference type="InterPro" id="IPR016817">
    <property type="entry name" value="MannP-dilichol_defect-1"/>
</dbReference>
<dbReference type="EMBL" id="PDCK01000039">
    <property type="protein sequence ID" value="PRQ58219.1"/>
    <property type="molecule type" value="Genomic_DNA"/>
</dbReference>
<dbReference type="PANTHER" id="PTHR12226">
    <property type="entry name" value="MANNOSE-P-DOLICHOL UTILIZATION DEFECT 1 LEC35 -RELATED"/>
    <property type="match status" value="1"/>
</dbReference>
<keyword evidence="3" id="KW-0472">Membrane</keyword>
<keyword evidence="2" id="KW-0677">Repeat</keyword>
<reference evidence="4 5" key="1">
    <citation type="journal article" date="2018" name="Nat. Genet.">
        <title>The Rosa genome provides new insights in the design of modern roses.</title>
        <authorList>
            <person name="Bendahmane M."/>
        </authorList>
    </citation>
    <scope>NUCLEOTIDE SEQUENCE [LARGE SCALE GENOMIC DNA]</scope>
    <source>
        <strain evidence="5">cv. Old Blush</strain>
    </source>
</reference>
<proteinExistence type="predicted"/>
<feature type="transmembrane region" description="Helical" evidence="3">
    <location>
        <begin position="79"/>
        <end position="99"/>
    </location>
</feature>
<keyword evidence="3" id="KW-1133">Transmembrane helix</keyword>
<dbReference type="Proteomes" id="UP000238479">
    <property type="component" value="Chromosome 1"/>
</dbReference>